<dbReference type="Proteomes" id="UP000001025">
    <property type="component" value="Chromosome"/>
</dbReference>
<accession>Q7UJ94</accession>
<gene>
    <name evidence="1" type="ordered locus">RB12043</name>
</gene>
<dbReference type="EnsemblBacteria" id="CAD77364">
    <property type="protein sequence ID" value="CAD77364"/>
    <property type="gene ID" value="RB12043"/>
</dbReference>
<reference evidence="1 2" key="1">
    <citation type="journal article" date="2003" name="Proc. Natl. Acad. Sci. U.S.A.">
        <title>Complete genome sequence of the marine planctomycete Pirellula sp. strain 1.</title>
        <authorList>
            <person name="Gloeckner F.O."/>
            <person name="Kube M."/>
            <person name="Bauer M."/>
            <person name="Teeling H."/>
            <person name="Lombardot T."/>
            <person name="Ludwig W."/>
            <person name="Gade D."/>
            <person name="Beck A."/>
            <person name="Borzym K."/>
            <person name="Heitmann K."/>
            <person name="Rabus R."/>
            <person name="Schlesner H."/>
            <person name="Amann R."/>
            <person name="Reinhardt R."/>
        </authorList>
    </citation>
    <scope>NUCLEOTIDE SEQUENCE [LARGE SCALE GENOMIC DNA]</scope>
    <source>
        <strain evidence="2">DSM 10527 / NCIMB 13988 / SH1</strain>
    </source>
</reference>
<dbReference type="OrthoDB" id="279649at2"/>
<dbReference type="KEGG" id="rba:RB12043"/>
<name>Q7UJ94_RHOBA</name>
<evidence type="ECO:0000313" key="2">
    <source>
        <dbReference type="Proteomes" id="UP000001025"/>
    </source>
</evidence>
<dbReference type="HOGENOM" id="CLU_1894559_0_0_0"/>
<evidence type="ECO:0008006" key="3">
    <source>
        <dbReference type="Google" id="ProtNLM"/>
    </source>
</evidence>
<dbReference type="InParanoid" id="Q7UJ94"/>
<dbReference type="STRING" id="243090.RB12043"/>
<dbReference type="EMBL" id="BX294154">
    <property type="protein sequence ID" value="CAD77364.1"/>
    <property type="molecule type" value="Genomic_DNA"/>
</dbReference>
<sequence length="134" mass="14500">MMSENELSLSELESLARQENVHGKTVDCLLALQSDDEEVRTWAAEVLSGSVEPTADEEEEMAGLLETVLYEGEDGESWSPLASDQLYWTATMLGRLPQIDASTAKVLQELADTSADALASAAKRARSVLGRLGK</sequence>
<proteinExistence type="predicted"/>
<protein>
    <recommendedName>
        <fullName evidence="3">HEAT repeat domain-containing protein</fullName>
    </recommendedName>
</protein>
<organism evidence="1 2">
    <name type="scientific">Rhodopirellula baltica (strain DSM 10527 / NCIMB 13988 / SH1)</name>
    <dbReference type="NCBI Taxonomy" id="243090"/>
    <lineage>
        <taxon>Bacteria</taxon>
        <taxon>Pseudomonadati</taxon>
        <taxon>Planctomycetota</taxon>
        <taxon>Planctomycetia</taxon>
        <taxon>Pirellulales</taxon>
        <taxon>Pirellulaceae</taxon>
        <taxon>Rhodopirellula</taxon>
    </lineage>
</organism>
<evidence type="ECO:0000313" key="1">
    <source>
        <dbReference type="EMBL" id="CAD77364.1"/>
    </source>
</evidence>
<dbReference type="PATRIC" id="fig|243090.15.peg.5821"/>
<keyword evidence="2" id="KW-1185">Reference proteome</keyword>
<dbReference type="AlphaFoldDB" id="Q7UJ94"/>